<name>X0PYA0_RHOWR</name>
<evidence type="ECO:0000313" key="2">
    <source>
        <dbReference type="Proteomes" id="UP000019491"/>
    </source>
</evidence>
<protein>
    <submittedName>
        <fullName evidence="1">Uncharacterized protein</fullName>
    </submittedName>
</protein>
<accession>X0PYA0</accession>
<keyword evidence="2" id="KW-1185">Reference proteome</keyword>
<reference evidence="1 2" key="1">
    <citation type="submission" date="2014-02" db="EMBL/GenBank/DDBJ databases">
        <title>Whole genome shotgun sequence of Rhodococcus wratislaviensis NBRC 100605.</title>
        <authorList>
            <person name="Hosoyama A."/>
            <person name="Tsuchikane K."/>
            <person name="Yoshida I."/>
            <person name="Ohji S."/>
            <person name="Ichikawa N."/>
            <person name="Yamazoe A."/>
            <person name="Fujita N."/>
        </authorList>
    </citation>
    <scope>NUCLEOTIDE SEQUENCE [LARGE SCALE GENOMIC DNA]</scope>
    <source>
        <strain evidence="1 2">NBRC 100605</strain>
    </source>
</reference>
<dbReference type="Proteomes" id="UP000019491">
    <property type="component" value="Unassembled WGS sequence"/>
</dbReference>
<evidence type="ECO:0000313" key="1">
    <source>
        <dbReference type="EMBL" id="GAF42706.1"/>
    </source>
</evidence>
<comment type="caution">
    <text evidence="1">The sequence shown here is derived from an EMBL/GenBank/DDBJ whole genome shotgun (WGS) entry which is preliminary data.</text>
</comment>
<organism evidence="1 2">
    <name type="scientific">Rhodococcus wratislaviensis NBRC 100605</name>
    <dbReference type="NCBI Taxonomy" id="1219028"/>
    <lineage>
        <taxon>Bacteria</taxon>
        <taxon>Bacillati</taxon>
        <taxon>Actinomycetota</taxon>
        <taxon>Actinomycetes</taxon>
        <taxon>Mycobacteriales</taxon>
        <taxon>Nocardiaceae</taxon>
        <taxon>Rhodococcus</taxon>
    </lineage>
</organism>
<sequence>MGGAKAAGGGVEVDIDALSFVALQELAGKAGLGFSCDARVHMGIRVEGKPGIVGVLPIVTSEIDPAVHNWVVTSGTEAPPAAVTGTTLPLAGFENNP</sequence>
<dbReference type="EMBL" id="BAWF01000004">
    <property type="protein sequence ID" value="GAF42706.1"/>
    <property type="molecule type" value="Genomic_DNA"/>
</dbReference>
<gene>
    <name evidence="1" type="ORF">RW1_004_00550</name>
</gene>
<dbReference type="AlphaFoldDB" id="X0PYA0"/>
<proteinExistence type="predicted"/>